<dbReference type="PANTHER" id="PTHR43143:SF1">
    <property type="entry name" value="SERINE_THREONINE-PROTEIN PHOSPHATASE CPPED1"/>
    <property type="match status" value="1"/>
</dbReference>
<organism evidence="2">
    <name type="scientific">Candidatus Moduliflexus flocculans</name>
    <dbReference type="NCBI Taxonomy" id="1499966"/>
    <lineage>
        <taxon>Bacteria</taxon>
        <taxon>Candidatus Moduliflexota</taxon>
        <taxon>Candidatus Moduliflexia</taxon>
        <taxon>Candidatus Moduliflexales</taxon>
        <taxon>Candidatus Moduliflexaceae</taxon>
    </lineage>
</organism>
<dbReference type="Pfam" id="PF00149">
    <property type="entry name" value="Metallophos"/>
    <property type="match status" value="1"/>
</dbReference>
<protein>
    <submittedName>
        <fullName evidence="2">Metallophosphoesterase</fullName>
    </submittedName>
</protein>
<dbReference type="STRING" id="1499966.U14_01766"/>
<dbReference type="InterPro" id="IPR004843">
    <property type="entry name" value="Calcineurin-like_PHP"/>
</dbReference>
<gene>
    <name evidence="2" type="ORF">U14_01766</name>
</gene>
<sequence length="385" mass="44612">MEPLAIDPPLLTIRGGFLRSFEKNVAVIRAIGFNIELTIFRPSSTQYDEPLTLFFENIRGQEVEITSPDGKIENMLRSETDVLCDVTGLRTQKIFLSSSRASEEFDFLFIGDVHGMFHHFESVIESANQLDPLFIMANGDMTHSGRLEDFHAFADVANKATVPVFTSLGNHDKRAKGGRATYRDLLAPFYYSFSVNHSTFIVLDSSRKRGLQKFQYKWLERELQVARQKGDRIFVFLHRPPVCPKYNYLAFSASANAHRFLALMERYRVEIVFGSHIHVFTEFEKRGIRYVVTGGGGGALWQPQNVHHYLHVFVKRDGVDIRMVQLPTPEAKVSQRIKDVLKFNWDHHIGRNKHIQQMLLLWTALNLGQSAVERRERRWRRRQRF</sequence>
<reference evidence="2" key="1">
    <citation type="journal article" date="2015" name="PeerJ">
        <title>First genomic representation of candidate bacterial phylum KSB3 points to enhanced environmental sensing as a trigger of wastewater bulking.</title>
        <authorList>
            <person name="Sekiguchi Y."/>
            <person name="Ohashi A."/>
            <person name="Parks D.H."/>
            <person name="Yamauchi T."/>
            <person name="Tyson G.W."/>
            <person name="Hugenholtz P."/>
        </authorList>
    </citation>
    <scope>NUCLEOTIDE SEQUENCE [LARGE SCALE GENOMIC DNA]</scope>
</reference>
<dbReference type="InterPro" id="IPR051918">
    <property type="entry name" value="STPP_CPPED1"/>
</dbReference>
<keyword evidence="3" id="KW-1185">Reference proteome</keyword>
<dbReference type="GO" id="GO:0016787">
    <property type="term" value="F:hydrolase activity"/>
    <property type="evidence" value="ECO:0007669"/>
    <property type="project" value="InterPro"/>
</dbReference>
<accession>A0A0S6VT18</accession>
<evidence type="ECO:0000259" key="1">
    <source>
        <dbReference type="Pfam" id="PF00149"/>
    </source>
</evidence>
<dbReference type="HOGENOM" id="CLU_722915_0_0_0"/>
<dbReference type="AlphaFoldDB" id="A0A0S6VT18"/>
<feature type="domain" description="Calcineurin-like phosphoesterase" evidence="1">
    <location>
        <begin position="107"/>
        <end position="279"/>
    </location>
</feature>
<dbReference type="EMBL" id="DF820456">
    <property type="protein sequence ID" value="GAK50535.1"/>
    <property type="molecule type" value="Genomic_DNA"/>
</dbReference>
<dbReference type="PANTHER" id="PTHR43143">
    <property type="entry name" value="METALLOPHOSPHOESTERASE, CALCINEURIN SUPERFAMILY"/>
    <property type="match status" value="1"/>
</dbReference>
<evidence type="ECO:0000313" key="3">
    <source>
        <dbReference type="Proteomes" id="UP000030700"/>
    </source>
</evidence>
<dbReference type="InterPro" id="IPR029052">
    <property type="entry name" value="Metallo-depent_PP-like"/>
</dbReference>
<dbReference type="Proteomes" id="UP000030700">
    <property type="component" value="Unassembled WGS sequence"/>
</dbReference>
<dbReference type="SUPFAM" id="SSF56300">
    <property type="entry name" value="Metallo-dependent phosphatases"/>
    <property type="match status" value="1"/>
</dbReference>
<evidence type="ECO:0000313" key="2">
    <source>
        <dbReference type="EMBL" id="GAK50535.1"/>
    </source>
</evidence>
<name>A0A0S6VT18_9BACT</name>
<proteinExistence type="predicted"/>
<dbReference type="Gene3D" id="3.60.21.10">
    <property type="match status" value="1"/>
</dbReference>